<proteinExistence type="predicted"/>
<sequence length="191" mass="20575">MRDISQLPPVPAIDFDDPTFGRGLIVELLTALRAAKVSPGGLQVADLEMLRARCADIMVRYDAALMELAFEHDAPTGKLDKAVVRALLAEGLEVLDRALSLNQFLGYIVEFQLGVRDLLGELSDLQAQGGCVSLPQASIDSLEFCADEVDGFTREFCQAEGLSDLLDHDGRLHLGPLEGVIDHASIEASDG</sequence>
<name>A0A921NTE8_9RHOB</name>
<comment type="caution">
    <text evidence="1">The sequence shown here is derived from an EMBL/GenBank/DDBJ whole genome shotgun (WGS) entry which is preliminary data.</text>
</comment>
<dbReference type="AlphaFoldDB" id="A0A921NTE8"/>
<protein>
    <submittedName>
        <fullName evidence="1">Uncharacterized protein</fullName>
    </submittedName>
</protein>
<dbReference type="EMBL" id="APKE01000063">
    <property type="protein sequence ID" value="KAF0674409.1"/>
    <property type="molecule type" value="Genomic_DNA"/>
</dbReference>
<evidence type="ECO:0000313" key="1">
    <source>
        <dbReference type="EMBL" id="KAF0674409.1"/>
    </source>
</evidence>
<keyword evidence="2" id="KW-1185">Reference proteome</keyword>
<evidence type="ECO:0000313" key="2">
    <source>
        <dbReference type="Proteomes" id="UP000698242"/>
    </source>
</evidence>
<gene>
    <name evidence="1" type="ORF">PMES_03286</name>
</gene>
<accession>A0A921NTE8</accession>
<reference evidence="1" key="1">
    <citation type="submission" date="2013-03" db="EMBL/GenBank/DDBJ databases">
        <title>Genome Sequence of the Profundibacterium mesophilum strain KAUST100406-0324T from Red Sea, a novel genus in the family Rhodobacteraceae.</title>
        <authorList>
            <person name="Essack M."/>
            <person name="Alam I."/>
            <person name="Lafi F."/>
            <person name="Alawi W."/>
            <person name="Kamanu F."/>
            <person name="Al-Suwailem A."/>
            <person name="Lee O.O."/>
            <person name="Xu Y."/>
            <person name="Bajic V."/>
            <person name="Qian P.-Y."/>
            <person name="Archer J."/>
        </authorList>
    </citation>
    <scope>NUCLEOTIDE SEQUENCE</scope>
    <source>
        <strain evidence="1">KAUST100406-0324</strain>
    </source>
</reference>
<organism evidence="1 2">
    <name type="scientific">Profundibacterium mesophilum KAUST100406-0324</name>
    <dbReference type="NCBI Taxonomy" id="1037889"/>
    <lineage>
        <taxon>Bacteria</taxon>
        <taxon>Pseudomonadati</taxon>
        <taxon>Pseudomonadota</taxon>
        <taxon>Alphaproteobacteria</taxon>
        <taxon>Rhodobacterales</taxon>
        <taxon>Roseobacteraceae</taxon>
        <taxon>Profundibacterium</taxon>
    </lineage>
</organism>
<dbReference type="Proteomes" id="UP000698242">
    <property type="component" value="Unassembled WGS sequence"/>
</dbReference>